<comment type="caution">
    <text evidence="1">The sequence shown here is derived from an EMBL/GenBank/DDBJ whole genome shotgun (WGS) entry which is preliminary data.</text>
</comment>
<protein>
    <submittedName>
        <fullName evidence="1">Uncharacterized protein</fullName>
    </submittedName>
</protein>
<dbReference type="EMBL" id="VSRR010049106">
    <property type="protein sequence ID" value="MPC78692.1"/>
    <property type="molecule type" value="Genomic_DNA"/>
</dbReference>
<reference evidence="1 2" key="1">
    <citation type="submission" date="2019-05" db="EMBL/GenBank/DDBJ databases">
        <title>Another draft genome of Portunus trituberculatus and its Hox gene families provides insights of decapod evolution.</title>
        <authorList>
            <person name="Jeong J.-H."/>
            <person name="Song I."/>
            <person name="Kim S."/>
            <person name="Choi T."/>
            <person name="Kim D."/>
            <person name="Ryu S."/>
            <person name="Kim W."/>
        </authorList>
    </citation>
    <scope>NUCLEOTIDE SEQUENCE [LARGE SCALE GENOMIC DNA]</scope>
    <source>
        <tissue evidence="1">Muscle</tissue>
    </source>
</reference>
<proteinExistence type="predicted"/>
<gene>
    <name evidence="1" type="ORF">E2C01_073186</name>
</gene>
<keyword evidence="2" id="KW-1185">Reference proteome</keyword>
<evidence type="ECO:0000313" key="1">
    <source>
        <dbReference type="EMBL" id="MPC78692.1"/>
    </source>
</evidence>
<organism evidence="1 2">
    <name type="scientific">Portunus trituberculatus</name>
    <name type="common">Swimming crab</name>
    <name type="synonym">Neptunus trituberculatus</name>
    <dbReference type="NCBI Taxonomy" id="210409"/>
    <lineage>
        <taxon>Eukaryota</taxon>
        <taxon>Metazoa</taxon>
        <taxon>Ecdysozoa</taxon>
        <taxon>Arthropoda</taxon>
        <taxon>Crustacea</taxon>
        <taxon>Multicrustacea</taxon>
        <taxon>Malacostraca</taxon>
        <taxon>Eumalacostraca</taxon>
        <taxon>Eucarida</taxon>
        <taxon>Decapoda</taxon>
        <taxon>Pleocyemata</taxon>
        <taxon>Brachyura</taxon>
        <taxon>Eubrachyura</taxon>
        <taxon>Portunoidea</taxon>
        <taxon>Portunidae</taxon>
        <taxon>Portuninae</taxon>
        <taxon>Portunus</taxon>
    </lineage>
</organism>
<evidence type="ECO:0000313" key="2">
    <source>
        <dbReference type="Proteomes" id="UP000324222"/>
    </source>
</evidence>
<sequence length="87" mass="9668">MSDQGLACAFVAGLPEDVRQRCATLCNVLQHDTWTMLLEQLVSTDARHFTPSTYTITFGSTSFNGGWERRLALMPPLQACFRLGTTN</sequence>
<accession>A0A5B7I4I9</accession>
<dbReference type="Proteomes" id="UP000324222">
    <property type="component" value="Unassembled WGS sequence"/>
</dbReference>
<dbReference type="AlphaFoldDB" id="A0A5B7I4I9"/>
<name>A0A5B7I4I9_PORTR</name>